<gene>
    <name evidence="1" type="ORF">EJ913_16525</name>
</gene>
<dbReference type="EMBL" id="RZIJ01000012">
    <property type="protein sequence ID" value="RUQ69369.1"/>
    <property type="molecule type" value="Genomic_DNA"/>
</dbReference>
<dbReference type="PIRSF" id="PIRSF029505">
    <property type="entry name" value="UCP029505"/>
    <property type="match status" value="1"/>
</dbReference>
<evidence type="ECO:0000313" key="1">
    <source>
        <dbReference type="EMBL" id="RUQ69369.1"/>
    </source>
</evidence>
<accession>A0A433J7G6</accession>
<reference evidence="1 2" key="1">
    <citation type="submission" date="2018-12" db="EMBL/GenBank/DDBJ databases">
        <authorList>
            <person name="Yang Y."/>
        </authorList>
    </citation>
    <scope>NUCLEOTIDE SEQUENCE [LARGE SCALE GENOMIC DNA]</scope>
    <source>
        <strain evidence="1 2">GSF71</strain>
    </source>
</reference>
<proteinExistence type="predicted"/>
<sequence>MRKLLASKAWQRNKFHLSALMMLVPLPFLPGYFSAKPIFAPPEIHRAVSVGPFPITLVTFDQAPHRGPAGDLVKDYSIRLQPADLDRVRGVFLRVGKPRNLRAAGALGFGNPYEREAEVAMPANPTGTEELWLTVEDWTGTVHQTSLPLAEVLGGKR</sequence>
<dbReference type="Proteomes" id="UP000280346">
    <property type="component" value="Unassembled WGS sequence"/>
</dbReference>
<comment type="caution">
    <text evidence="1">The sequence shown here is derived from an EMBL/GenBank/DDBJ whole genome shotgun (WGS) entry which is preliminary data.</text>
</comment>
<dbReference type="OrthoDB" id="5366025at2"/>
<dbReference type="RefSeq" id="WP_126999795.1">
    <property type="nucleotide sequence ID" value="NZ_CP173192.1"/>
</dbReference>
<evidence type="ECO:0000313" key="2">
    <source>
        <dbReference type="Proteomes" id="UP000280346"/>
    </source>
</evidence>
<dbReference type="InterPro" id="IPR016922">
    <property type="entry name" value="UCP029505"/>
</dbReference>
<keyword evidence="2" id="KW-1185">Reference proteome</keyword>
<name>A0A433J7G6_9PROT</name>
<organism evidence="1 2">
    <name type="scientific">Azospirillum doebereinerae</name>
    <dbReference type="NCBI Taxonomy" id="92933"/>
    <lineage>
        <taxon>Bacteria</taxon>
        <taxon>Pseudomonadati</taxon>
        <taxon>Pseudomonadota</taxon>
        <taxon>Alphaproteobacteria</taxon>
        <taxon>Rhodospirillales</taxon>
        <taxon>Azospirillaceae</taxon>
        <taxon>Azospirillum</taxon>
    </lineage>
</organism>
<protein>
    <submittedName>
        <fullName evidence="1">Uncharacterized protein</fullName>
    </submittedName>
</protein>
<dbReference type="AlphaFoldDB" id="A0A433J7G6"/>